<dbReference type="EMBL" id="BAAANY010000031">
    <property type="protein sequence ID" value="GAA1705770.1"/>
    <property type="molecule type" value="Genomic_DNA"/>
</dbReference>
<dbReference type="Pfam" id="PF00440">
    <property type="entry name" value="TetR_N"/>
    <property type="match status" value="1"/>
</dbReference>
<gene>
    <name evidence="6" type="ORF">GCM10009765_63930</name>
</gene>
<organism evidence="6 7">
    <name type="scientific">Fodinicola feengrottensis</name>
    <dbReference type="NCBI Taxonomy" id="435914"/>
    <lineage>
        <taxon>Bacteria</taxon>
        <taxon>Bacillati</taxon>
        <taxon>Actinomycetota</taxon>
        <taxon>Actinomycetes</taxon>
        <taxon>Mycobacteriales</taxon>
        <taxon>Fodinicola</taxon>
    </lineage>
</organism>
<dbReference type="InterPro" id="IPR050109">
    <property type="entry name" value="HTH-type_TetR-like_transc_reg"/>
</dbReference>
<feature type="DNA-binding region" description="H-T-H motif" evidence="4">
    <location>
        <begin position="38"/>
        <end position="57"/>
    </location>
</feature>
<keyword evidence="7" id="KW-1185">Reference proteome</keyword>
<dbReference type="PANTHER" id="PTHR30055">
    <property type="entry name" value="HTH-TYPE TRANSCRIPTIONAL REGULATOR RUTR"/>
    <property type="match status" value="1"/>
</dbReference>
<dbReference type="PANTHER" id="PTHR30055:SF234">
    <property type="entry name" value="HTH-TYPE TRANSCRIPTIONAL REGULATOR BETI"/>
    <property type="match status" value="1"/>
</dbReference>
<dbReference type="SUPFAM" id="SSF46689">
    <property type="entry name" value="Homeodomain-like"/>
    <property type="match status" value="1"/>
</dbReference>
<evidence type="ECO:0000256" key="2">
    <source>
        <dbReference type="ARBA" id="ARBA00023125"/>
    </source>
</evidence>
<reference evidence="6 7" key="1">
    <citation type="journal article" date="2019" name="Int. J. Syst. Evol. Microbiol.">
        <title>The Global Catalogue of Microorganisms (GCM) 10K type strain sequencing project: providing services to taxonomists for standard genome sequencing and annotation.</title>
        <authorList>
            <consortium name="The Broad Institute Genomics Platform"/>
            <consortium name="The Broad Institute Genome Sequencing Center for Infectious Disease"/>
            <person name="Wu L."/>
            <person name="Ma J."/>
        </authorList>
    </citation>
    <scope>NUCLEOTIDE SEQUENCE [LARGE SCALE GENOMIC DNA]</scope>
    <source>
        <strain evidence="6 7">JCM 14718</strain>
    </source>
</reference>
<evidence type="ECO:0000259" key="5">
    <source>
        <dbReference type="PROSITE" id="PS50977"/>
    </source>
</evidence>
<dbReference type="Gene3D" id="1.10.357.10">
    <property type="entry name" value="Tetracycline Repressor, domain 2"/>
    <property type="match status" value="1"/>
</dbReference>
<evidence type="ECO:0000256" key="1">
    <source>
        <dbReference type="ARBA" id="ARBA00023015"/>
    </source>
</evidence>
<keyword evidence="3" id="KW-0804">Transcription</keyword>
<proteinExistence type="predicted"/>
<accession>A0ABN2IIK9</accession>
<evidence type="ECO:0000313" key="6">
    <source>
        <dbReference type="EMBL" id="GAA1705770.1"/>
    </source>
</evidence>
<dbReference type="Proteomes" id="UP001500618">
    <property type="component" value="Unassembled WGS sequence"/>
</dbReference>
<keyword evidence="1" id="KW-0805">Transcription regulation</keyword>
<evidence type="ECO:0000256" key="4">
    <source>
        <dbReference type="PROSITE-ProRule" id="PRU00335"/>
    </source>
</evidence>
<dbReference type="PROSITE" id="PS50977">
    <property type="entry name" value="HTH_TETR_2"/>
    <property type="match status" value="1"/>
</dbReference>
<dbReference type="RefSeq" id="WP_344313967.1">
    <property type="nucleotide sequence ID" value="NZ_BAAANY010000031.1"/>
</dbReference>
<keyword evidence="2 4" id="KW-0238">DNA-binding</keyword>
<comment type="caution">
    <text evidence="6">The sequence shown here is derived from an EMBL/GenBank/DDBJ whole genome shotgun (WGS) entry which is preliminary data.</text>
</comment>
<feature type="domain" description="HTH tetR-type" evidence="5">
    <location>
        <begin position="15"/>
        <end position="75"/>
    </location>
</feature>
<protein>
    <recommendedName>
        <fullName evidence="5">HTH tetR-type domain-containing protein</fullName>
    </recommendedName>
</protein>
<evidence type="ECO:0000256" key="3">
    <source>
        <dbReference type="ARBA" id="ARBA00023163"/>
    </source>
</evidence>
<evidence type="ECO:0000313" key="7">
    <source>
        <dbReference type="Proteomes" id="UP001500618"/>
    </source>
</evidence>
<dbReference type="PRINTS" id="PR00455">
    <property type="entry name" value="HTHTETR"/>
</dbReference>
<sequence>MATHTPGPGAAGPDADSRARILDAAERLFAANGFDATAVSKISKAAHVPKGLVFYYFPAKTDLLVALVNERSNQAHLDEAEGLAVPGDVPATLRRVARRFDEWNASSYTARRILVREAETHPEVRSALAAVHDTLAQLVRDSVSAATSITIRPPRLAALADCFVSALLQDASRTHLGLPGWDTDEIVELLGEAVAGKASVAPNGA</sequence>
<name>A0ABN2IIK9_9ACTN</name>
<dbReference type="InterPro" id="IPR001647">
    <property type="entry name" value="HTH_TetR"/>
</dbReference>
<dbReference type="InterPro" id="IPR009057">
    <property type="entry name" value="Homeodomain-like_sf"/>
</dbReference>